<feature type="region of interest" description="Disordered" evidence="2">
    <location>
        <begin position="84"/>
        <end position="143"/>
    </location>
</feature>
<dbReference type="Gene3D" id="1.10.10.1550">
    <property type="entry name" value="ROS/MUCR transcriptional regulator protein"/>
    <property type="match status" value="1"/>
</dbReference>
<dbReference type="EMBL" id="LR131273">
    <property type="protein sequence ID" value="VDR40309.1"/>
    <property type="molecule type" value="Genomic_DNA"/>
</dbReference>
<dbReference type="RefSeq" id="WP_126197315.1">
    <property type="nucleotide sequence ID" value="NZ_CP085954.1"/>
</dbReference>
<dbReference type="InterPro" id="IPR041920">
    <property type="entry name" value="ROS/MUCR_sf"/>
</dbReference>
<accession>A0A3P8K4N5</accession>
<organism evidence="3 4">
    <name type="scientific">Tsukamurella paurometabola</name>
    <name type="common">Corynebacterium paurometabolum</name>
    <dbReference type="NCBI Taxonomy" id="2061"/>
    <lineage>
        <taxon>Bacteria</taxon>
        <taxon>Bacillati</taxon>
        <taxon>Actinomycetota</taxon>
        <taxon>Actinomycetes</taxon>
        <taxon>Mycobacteriales</taxon>
        <taxon>Tsukamurellaceae</taxon>
        <taxon>Tsukamurella</taxon>
    </lineage>
</organism>
<proteinExistence type="inferred from homology"/>
<feature type="compositionally biased region" description="Low complexity" evidence="2">
    <location>
        <begin position="404"/>
        <end position="416"/>
    </location>
</feature>
<protein>
    <submittedName>
        <fullName evidence="3">Uncharacterized protein</fullName>
    </submittedName>
</protein>
<dbReference type="GO" id="GO:0006355">
    <property type="term" value="P:regulation of DNA-templated transcription"/>
    <property type="evidence" value="ECO:0007669"/>
    <property type="project" value="InterPro"/>
</dbReference>
<dbReference type="GO" id="GO:0008270">
    <property type="term" value="F:zinc ion binding"/>
    <property type="evidence" value="ECO:0007669"/>
    <property type="project" value="InterPro"/>
</dbReference>
<dbReference type="AlphaFoldDB" id="A0A3P8K4N5"/>
<dbReference type="OrthoDB" id="3527949at2"/>
<dbReference type="Proteomes" id="UP000271626">
    <property type="component" value="Chromosome"/>
</dbReference>
<feature type="compositionally biased region" description="Basic residues" evidence="2">
    <location>
        <begin position="84"/>
        <end position="103"/>
    </location>
</feature>
<sequence length="416" mass="44577">MPEQSHDPRWVAAANWAAAGGFGVGAIAQREGVTRIDALLAIADEWLRFPHLFTVPPAVVPPVGAEQCPECGIWFSDVEAHRGVHRRGRQRAAAPRPRRASRRRTVEPARQGARPARPRASPAGLEGSLDAPPPGRGVPLTELPPDAPWGSWAEAANWAAANGLGPSRLADRVGTDAASVTVAIIDAWSHDPAAFTVPSAVNAPGGALKQCPACGLWFASVDNHVAAHGRISGRRRGTARAQARWGARTEHDGHAAPRTAFEHAMERAGLLDHFLELRRCVLEHLSPAQFRTRIDATDERVAELLDRMASHSGYADALGDLLRSRAGRLEDDGDRVQCHLCGLWMAMLTPHLVAHRIDAEAYRRRFGLAADDALAARSMLPLRPRAPRRALRAAEPDAAEADGAEATATSAPAVTA</sequence>
<evidence type="ECO:0000313" key="3">
    <source>
        <dbReference type="EMBL" id="VDR40309.1"/>
    </source>
</evidence>
<dbReference type="Pfam" id="PF05443">
    <property type="entry name" value="ROS_MUCR"/>
    <property type="match status" value="1"/>
</dbReference>
<dbReference type="GO" id="GO:0003677">
    <property type="term" value="F:DNA binding"/>
    <property type="evidence" value="ECO:0007669"/>
    <property type="project" value="InterPro"/>
</dbReference>
<feature type="compositionally biased region" description="Low complexity" evidence="2">
    <location>
        <begin position="108"/>
        <end position="123"/>
    </location>
</feature>
<evidence type="ECO:0000256" key="2">
    <source>
        <dbReference type="SAM" id="MobiDB-lite"/>
    </source>
</evidence>
<gene>
    <name evidence="3" type="ORF">NCTC10741_03466</name>
</gene>
<dbReference type="InterPro" id="IPR008807">
    <property type="entry name" value="ROS_MUCR"/>
</dbReference>
<evidence type="ECO:0000313" key="4">
    <source>
        <dbReference type="Proteomes" id="UP000271626"/>
    </source>
</evidence>
<reference evidence="3 4" key="1">
    <citation type="submission" date="2018-12" db="EMBL/GenBank/DDBJ databases">
        <authorList>
            <consortium name="Pathogen Informatics"/>
        </authorList>
    </citation>
    <scope>NUCLEOTIDE SEQUENCE [LARGE SCALE GENOMIC DNA]</scope>
    <source>
        <strain evidence="3 4">NCTC10741</strain>
    </source>
</reference>
<comment type="similarity">
    <text evidence="1">Belongs to the ros/MucR family.</text>
</comment>
<feature type="region of interest" description="Disordered" evidence="2">
    <location>
        <begin position="387"/>
        <end position="416"/>
    </location>
</feature>
<name>A0A3P8K4N5_TSUPA</name>
<evidence type="ECO:0000256" key="1">
    <source>
        <dbReference type="ARBA" id="ARBA00007031"/>
    </source>
</evidence>